<comment type="caution">
    <text evidence="2">The sequence shown here is derived from an EMBL/GenBank/DDBJ whole genome shotgun (WGS) entry which is preliminary data.</text>
</comment>
<evidence type="ECO:0000313" key="3">
    <source>
        <dbReference type="Proteomes" id="UP001152622"/>
    </source>
</evidence>
<feature type="region of interest" description="Disordered" evidence="1">
    <location>
        <begin position="123"/>
        <end position="150"/>
    </location>
</feature>
<feature type="region of interest" description="Disordered" evidence="1">
    <location>
        <begin position="49"/>
        <end position="92"/>
    </location>
</feature>
<dbReference type="AlphaFoldDB" id="A0A9Q1IY17"/>
<protein>
    <submittedName>
        <fullName evidence="2">Uncharacterized protein</fullName>
    </submittedName>
</protein>
<feature type="compositionally biased region" description="Basic and acidic residues" evidence="1">
    <location>
        <begin position="141"/>
        <end position="150"/>
    </location>
</feature>
<evidence type="ECO:0000256" key="1">
    <source>
        <dbReference type="SAM" id="MobiDB-lite"/>
    </source>
</evidence>
<dbReference type="OrthoDB" id="9949121at2759"/>
<name>A0A9Q1IY17_SYNKA</name>
<reference evidence="2" key="1">
    <citation type="journal article" date="2023" name="Science">
        <title>Genome structures resolve the early diversification of teleost fishes.</title>
        <authorList>
            <person name="Parey E."/>
            <person name="Louis A."/>
            <person name="Montfort J."/>
            <person name="Bouchez O."/>
            <person name="Roques C."/>
            <person name="Iampietro C."/>
            <person name="Lluch J."/>
            <person name="Castinel A."/>
            <person name="Donnadieu C."/>
            <person name="Desvignes T."/>
            <person name="Floi Bucao C."/>
            <person name="Jouanno E."/>
            <person name="Wen M."/>
            <person name="Mejri S."/>
            <person name="Dirks R."/>
            <person name="Jansen H."/>
            <person name="Henkel C."/>
            <person name="Chen W.J."/>
            <person name="Zahm M."/>
            <person name="Cabau C."/>
            <person name="Klopp C."/>
            <person name="Thompson A.W."/>
            <person name="Robinson-Rechavi M."/>
            <person name="Braasch I."/>
            <person name="Lecointre G."/>
            <person name="Bobe J."/>
            <person name="Postlethwait J.H."/>
            <person name="Berthelot C."/>
            <person name="Roest Crollius H."/>
            <person name="Guiguen Y."/>
        </authorList>
    </citation>
    <scope>NUCLEOTIDE SEQUENCE</scope>
    <source>
        <strain evidence="2">WJC10195</strain>
    </source>
</reference>
<feature type="compositionally biased region" description="Basic and acidic residues" evidence="1">
    <location>
        <begin position="69"/>
        <end position="80"/>
    </location>
</feature>
<proteinExistence type="predicted"/>
<feature type="region of interest" description="Disordered" evidence="1">
    <location>
        <begin position="1"/>
        <end position="27"/>
    </location>
</feature>
<dbReference type="EMBL" id="JAINUF010000006">
    <property type="protein sequence ID" value="KAJ8357143.1"/>
    <property type="molecule type" value="Genomic_DNA"/>
</dbReference>
<feature type="compositionally biased region" description="Basic and acidic residues" evidence="1">
    <location>
        <begin position="123"/>
        <end position="134"/>
    </location>
</feature>
<evidence type="ECO:0000313" key="2">
    <source>
        <dbReference type="EMBL" id="KAJ8357143.1"/>
    </source>
</evidence>
<gene>
    <name evidence="2" type="ORF">SKAU_G00199370</name>
</gene>
<organism evidence="2 3">
    <name type="scientific">Synaphobranchus kaupii</name>
    <name type="common">Kaup's arrowtooth eel</name>
    <dbReference type="NCBI Taxonomy" id="118154"/>
    <lineage>
        <taxon>Eukaryota</taxon>
        <taxon>Metazoa</taxon>
        <taxon>Chordata</taxon>
        <taxon>Craniata</taxon>
        <taxon>Vertebrata</taxon>
        <taxon>Euteleostomi</taxon>
        <taxon>Actinopterygii</taxon>
        <taxon>Neopterygii</taxon>
        <taxon>Teleostei</taxon>
        <taxon>Anguilliformes</taxon>
        <taxon>Synaphobranchidae</taxon>
        <taxon>Synaphobranchus</taxon>
    </lineage>
</organism>
<sequence>MAFGALRAGKGEKGEDGFPGFKGDMGIKGDRGELGLLGVWPERRVNSEFQVYQGTQEDKGQRVRPASTDSRDPMGRKEEGAGQAKPVQEGKEVQRVHVAVEAQEVPLGSQVPRALRVMTDHRAAQEKEGLKDPRALSASQDQRDPLDQLERTGCLVTQDNEERPDSKAKLDHLALGEWLDHRVLLERRVPLGREVTQAPLVHLVSRVYLALLGRREQRVIQVLREHLGKMVHLV</sequence>
<accession>A0A9Q1IY17</accession>
<dbReference type="Proteomes" id="UP001152622">
    <property type="component" value="Chromosome 6"/>
</dbReference>
<keyword evidence="3" id="KW-1185">Reference proteome</keyword>